<accession>A0ABQ7FR04</accession>
<dbReference type="EMBL" id="WHPN01000072">
    <property type="protein sequence ID" value="KAF4410473.1"/>
    <property type="molecule type" value="Genomic_DNA"/>
</dbReference>
<feature type="domain" description="NlpC/P60" evidence="5">
    <location>
        <begin position="46"/>
        <end position="162"/>
    </location>
</feature>
<dbReference type="Pfam" id="PF00877">
    <property type="entry name" value="NLPC_P60"/>
    <property type="match status" value="1"/>
</dbReference>
<dbReference type="PANTHER" id="PTHR47359">
    <property type="entry name" value="PEPTIDOGLYCAN DL-ENDOPEPTIDASE CWLO"/>
    <property type="match status" value="1"/>
</dbReference>
<comment type="similarity">
    <text evidence="1">Belongs to the peptidase C40 family.</text>
</comment>
<dbReference type="InterPro" id="IPR000064">
    <property type="entry name" value="NLP_P60_dom"/>
</dbReference>
<dbReference type="InterPro" id="IPR051794">
    <property type="entry name" value="PG_Endopeptidase_C40"/>
</dbReference>
<keyword evidence="2" id="KW-0645">Protease</keyword>
<evidence type="ECO:0000256" key="3">
    <source>
        <dbReference type="ARBA" id="ARBA00022801"/>
    </source>
</evidence>
<evidence type="ECO:0000256" key="1">
    <source>
        <dbReference type="ARBA" id="ARBA00007074"/>
    </source>
</evidence>
<proteinExistence type="inferred from homology"/>
<evidence type="ECO:0000256" key="4">
    <source>
        <dbReference type="ARBA" id="ARBA00022807"/>
    </source>
</evidence>
<dbReference type="Gene3D" id="3.90.1720.10">
    <property type="entry name" value="endopeptidase domain like (from Nostoc punctiforme)"/>
    <property type="match status" value="1"/>
</dbReference>
<dbReference type="RefSeq" id="WP_098750553.1">
    <property type="nucleotide sequence ID" value="NZ_WHPN01000072.1"/>
</dbReference>
<evidence type="ECO:0000313" key="7">
    <source>
        <dbReference type="Proteomes" id="UP000621266"/>
    </source>
</evidence>
<dbReference type="PANTHER" id="PTHR47359:SF3">
    <property type="entry name" value="NLP_P60 DOMAIN-CONTAINING PROTEIN-RELATED"/>
    <property type="match status" value="1"/>
</dbReference>
<keyword evidence="3" id="KW-0378">Hydrolase</keyword>
<gene>
    <name evidence="6" type="ORF">GCU69_03510</name>
</gene>
<sequence length="162" mass="17162">MTAHGHVQQQNSTKLMSRAGAVSALTLAAVGGTMLAPGAATEAHAAPHAAKALNIAAAKKGSPYRFGAAGPHRFDCSGLTMYSFKRAGKKLPRTAAAQYNSARRVPASARARGDLVFFHSGGRVYHVGIYAGHGKIWHSPKTGAVVRLEKIWTNSVRYGRVR</sequence>
<dbReference type="InterPro" id="IPR038765">
    <property type="entry name" value="Papain-like_cys_pep_sf"/>
</dbReference>
<dbReference type="SUPFAM" id="SSF54001">
    <property type="entry name" value="Cysteine proteinases"/>
    <property type="match status" value="1"/>
</dbReference>
<keyword evidence="4" id="KW-0788">Thiol protease</keyword>
<evidence type="ECO:0000259" key="5">
    <source>
        <dbReference type="PROSITE" id="PS51935"/>
    </source>
</evidence>
<name>A0ABQ7FR04_9ACTN</name>
<dbReference type="Proteomes" id="UP000621266">
    <property type="component" value="Unassembled WGS sequence"/>
</dbReference>
<evidence type="ECO:0000313" key="6">
    <source>
        <dbReference type="EMBL" id="KAF4410473.1"/>
    </source>
</evidence>
<organism evidence="6 7">
    <name type="scientific">Streptomyces lycii</name>
    <dbReference type="NCBI Taxonomy" id="2654337"/>
    <lineage>
        <taxon>Bacteria</taxon>
        <taxon>Bacillati</taxon>
        <taxon>Actinomycetota</taxon>
        <taxon>Actinomycetes</taxon>
        <taxon>Kitasatosporales</taxon>
        <taxon>Streptomycetaceae</taxon>
        <taxon>Streptomyces</taxon>
    </lineage>
</organism>
<keyword evidence="7" id="KW-1185">Reference proteome</keyword>
<protein>
    <submittedName>
        <fullName evidence="6">C40 family peptidase</fullName>
    </submittedName>
</protein>
<comment type="caution">
    <text evidence="6">The sequence shown here is derived from an EMBL/GenBank/DDBJ whole genome shotgun (WGS) entry which is preliminary data.</text>
</comment>
<reference evidence="6 7" key="1">
    <citation type="submission" date="2019-10" db="EMBL/GenBank/DDBJ databases">
        <title>Streptomyces tenebrisbrunneis sp.nov., an endogenous actinomycete isolated from of Lycium ruthenicum.</title>
        <authorList>
            <person name="Ma L."/>
        </authorList>
    </citation>
    <scope>NUCLEOTIDE SEQUENCE [LARGE SCALE GENOMIC DNA]</scope>
    <source>
        <strain evidence="6 7">TRM 66187</strain>
    </source>
</reference>
<dbReference type="PROSITE" id="PS51935">
    <property type="entry name" value="NLPC_P60"/>
    <property type="match status" value="1"/>
</dbReference>
<evidence type="ECO:0000256" key="2">
    <source>
        <dbReference type="ARBA" id="ARBA00022670"/>
    </source>
</evidence>